<sequence>MSTVRRSKAMPTDGPTVKFLYTIIKQLDLKSVDWSLVASQLEISNGHAARMRYSRFRQQMEGITSTPRSSRPNKTPKKSKIGSSKAELLKESVASDPQPVAKQEPRASSYEPAPYIKADPLTQRFSTLADIPDAACHMVPSSHVQSSTAFYPQMTVSPTDLTMYTPAPSFLGPTIGFEHQPSSAHLWIPTKMETEEDGGMCGLFIKVEEAQEQVMETGGSEVEFYEMLAPGLDMAVEPLD</sequence>
<dbReference type="Proteomes" id="UP000326565">
    <property type="component" value="Unassembled WGS sequence"/>
</dbReference>
<keyword evidence="4" id="KW-1185">Reference proteome</keyword>
<evidence type="ECO:0000259" key="2">
    <source>
        <dbReference type="Pfam" id="PF22980"/>
    </source>
</evidence>
<dbReference type="Pfam" id="PF22980">
    <property type="entry name" value="Myb_DNA-bind_8"/>
    <property type="match status" value="1"/>
</dbReference>
<reference evidence="3 4" key="1">
    <citation type="submission" date="2019-04" db="EMBL/GenBank/DDBJ databases">
        <title>Friends and foes A comparative genomics study of 23 Aspergillus species from section Flavi.</title>
        <authorList>
            <consortium name="DOE Joint Genome Institute"/>
            <person name="Kjaerbolling I."/>
            <person name="Vesth T."/>
            <person name="Frisvad J.C."/>
            <person name="Nybo J.L."/>
            <person name="Theobald S."/>
            <person name="Kildgaard S."/>
            <person name="Isbrandt T."/>
            <person name="Kuo A."/>
            <person name="Sato A."/>
            <person name="Lyhne E.K."/>
            <person name="Kogle M.E."/>
            <person name="Wiebenga A."/>
            <person name="Kun R.S."/>
            <person name="Lubbers R.J."/>
            <person name="Makela M.R."/>
            <person name="Barry K."/>
            <person name="Chovatia M."/>
            <person name="Clum A."/>
            <person name="Daum C."/>
            <person name="Haridas S."/>
            <person name="He G."/>
            <person name="LaButti K."/>
            <person name="Lipzen A."/>
            <person name="Mondo S."/>
            <person name="Riley R."/>
            <person name="Salamov A."/>
            <person name="Simmons B.A."/>
            <person name="Magnuson J.K."/>
            <person name="Henrissat B."/>
            <person name="Mortensen U.H."/>
            <person name="Larsen T.O."/>
            <person name="Devries R.P."/>
            <person name="Grigoriev I.V."/>
            <person name="Machida M."/>
            <person name="Baker S.E."/>
            <person name="Andersen M.R."/>
        </authorList>
    </citation>
    <scope>NUCLEOTIDE SEQUENCE [LARGE SCALE GENOMIC DNA]</scope>
    <source>
        <strain evidence="3 4">CBS 151.66</strain>
    </source>
</reference>
<dbReference type="AlphaFoldDB" id="A0A5N5WGS0"/>
<evidence type="ECO:0000313" key="3">
    <source>
        <dbReference type="EMBL" id="KAB8067536.1"/>
    </source>
</evidence>
<name>A0A5N5WGS0_9EURO</name>
<dbReference type="InterPro" id="IPR054505">
    <property type="entry name" value="Myb_DNA-bind_8"/>
</dbReference>
<evidence type="ECO:0000313" key="4">
    <source>
        <dbReference type="Proteomes" id="UP000326565"/>
    </source>
</evidence>
<feature type="region of interest" description="Disordered" evidence="1">
    <location>
        <begin position="60"/>
        <end position="114"/>
    </location>
</feature>
<evidence type="ECO:0000256" key="1">
    <source>
        <dbReference type="SAM" id="MobiDB-lite"/>
    </source>
</evidence>
<feature type="compositionally biased region" description="Polar residues" evidence="1">
    <location>
        <begin position="61"/>
        <end position="73"/>
    </location>
</feature>
<accession>A0A5N5WGS0</accession>
<organism evidence="3 4">
    <name type="scientific">Aspergillus leporis</name>
    <dbReference type="NCBI Taxonomy" id="41062"/>
    <lineage>
        <taxon>Eukaryota</taxon>
        <taxon>Fungi</taxon>
        <taxon>Dikarya</taxon>
        <taxon>Ascomycota</taxon>
        <taxon>Pezizomycotina</taxon>
        <taxon>Eurotiomycetes</taxon>
        <taxon>Eurotiomycetidae</taxon>
        <taxon>Eurotiales</taxon>
        <taxon>Aspergillaceae</taxon>
        <taxon>Aspergillus</taxon>
        <taxon>Aspergillus subgen. Circumdati</taxon>
    </lineage>
</organism>
<proteinExistence type="predicted"/>
<dbReference type="EMBL" id="ML732473">
    <property type="protein sequence ID" value="KAB8067536.1"/>
    <property type="molecule type" value="Genomic_DNA"/>
</dbReference>
<protein>
    <recommendedName>
        <fullName evidence="2">Myb-like DNA-binding domain-containing protein</fullName>
    </recommendedName>
</protein>
<feature type="domain" description="Myb-like DNA-binding" evidence="2">
    <location>
        <begin position="13"/>
        <end position="61"/>
    </location>
</feature>
<dbReference type="OrthoDB" id="3944408at2759"/>
<gene>
    <name evidence="3" type="ORF">BDV29DRAFT_196358</name>
</gene>